<comment type="caution">
    <text evidence="4">The sequence shown here is derived from an EMBL/GenBank/DDBJ whole genome shotgun (WGS) entry which is preliminary data.</text>
</comment>
<dbReference type="GO" id="GO:0005085">
    <property type="term" value="F:guanyl-nucleotide exchange factor activity"/>
    <property type="evidence" value="ECO:0007669"/>
    <property type="project" value="InterPro"/>
</dbReference>
<dbReference type="Pfam" id="PF02020">
    <property type="entry name" value="W2"/>
    <property type="match status" value="1"/>
</dbReference>
<dbReference type="EMBL" id="JAGRRH010000005">
    <property type="protein sequence ID" value="KAG7369559.1"/>
    <property type="molecule type" value="Genomic_DNA"/>
</dbReference>
<feature type="compositionally biased region" description="Low complexity" evidence="2">
    <location>
        <begin position="111"/>
        <end position="126"/>
    </location>
</feature>
<dbReference type="PROSITE" id="PS51363">
    <property type="entry name" value="W2"/>
    <property type="match status" value="1"/>
</dbReference>
<keyword evidence="5" id="KW-1185">Reference proteome</keyword>
<dbReference type="GO" id="GO:0003743">
    <property type="term" value="F:translation initiation factor activity"/>
    <property type="evidence" value="ECO:0007669"/>
    <property type="project" value="TreeGrafter"/>
</dbReference>
<dbReference type="GO" id="GO:0005851">
    <property type="term" value="C:eukaryotic translation initiation factor 2B complex"/>
    <property type="evidence" value="ECO:0007669"/>
    <property type="project" value="TreeGrafter"/>
</dbReference>
<dbReference type="Proteomes" id="UP000693970">
    <property type="component" value="Unassembled WGS sequence"/>
</dbReference>
<reference evidence="4" key="2">
    <citation type="submission" date="2021-04" db="EMBL/GenBank/DDBJ databases">
        <authorList>
            <person name="Podell S."/>
        </authorList>
    </citation>
    <scope>NUCLEOTIDE SEQUENCE</scope>
    <source>
        <strain evidence="4">Hildebrandi</strain>
    </source>
</reference>
<accession>A0A9K3LW11</accession>
<dbReference type="InterPro" id="IPR044123">
    <property type="entry name" value="W2_eIF2B_epsilon"/>
</dbReference>
<dbReference type="OrthoDB" id="424572at2759"/>
<evidence type="ECO:0000313" key="5">
    <source>
        <dbReference type="Proteomes" id="UP000693970"/>
    </source>
</evidence>
<dbReference type="CDD" id="cd11558">
    <property type="entry name" value="W2_eIF2B_epsilon"/>
    <property type="match status" value="1"/>
</dbReference>
<dbReference type="InterPro" id="IPR003307">
    <property type="entry name" value="W2_domain"/>
</dbReference>
<feature type="compositionally biased region" description="Acidic residues" evidence="2">
    <location>
        <begin position="974"/>
        <end position="990"/>
    </location>
</feature>
<keyword evidence="1" id="KW-0963">Cytoplasm</keyword>
<dbReference type="AlphaFoldDB" id="A0A9K3LW11"/>
<proteinExistence type="predicted"/>
<name>A0A9K3LW11_9STRA</name>
<reference evidence="4" key="1">
    <citation type="journal article" date="2021" name="Sci. Rep.">
        <title>Diploid genomic architecture of Nitzschia inconspicua, an elite biomass production diatom.</title>
        <authorList>
            <person name="Oliver A."/>
            <person name="Podell S."/>
            <person name="Pinowska A."/>
            <person name="Traller J.C."/>
            <person name="Smith S.R."/>
            <person name="McClure R."/>
            <person name="Beliaev A."/>
            <person name="Bohutskyi P."/>
            <person name="Hill E.A."/>
            <person name="Rabines A."/>
            <person name="Zheng H."/>
            <person name="Allen L.Z."/>
            <person name="Kuo A."/>
            <person name="Grigoriev I.V."/>
            <person name="Allen A.E."/>
            <person name="Hazlebeck D."/>
            <person name="Allen E.E."/>
        </authorList>
    </citation>
    <scope>NUCLEOTIDE SEQUENCE</scope>
    <source>
        <strain evidence="4">Hildebrandi</strain>
    </source>
</reference>
<evidence type="ECO:0000313" key="4">
    <source>
        <dbReference type="EMBL" id="KAG7369559.1"/>
    </source>
</evidence>
<dbReference type="Pfam" id="PF25084">
    <property type="entry name" value="LbH_EIF2B"/>
    <property type="match status" value="1"/>
</dbReference>
<sequence>MNDFDEVAAKLQAVVLADAVFGIKEEATDQDVHHHNTTSYGLKPLSNESPQILCPLNNLPLIEYIMEFLLFNGVDQVILVTNNETTEIEDYLNHRQRQRQQQQGSSKAKETQSNQKTTTTTTNSSSFHWDDHGGHLELLLLKDTSLMNAGDALRELYKRNWIRSGNNKNMKPFILMQGNVVANLDLSCVMQAHQKRAQQDATAMFTCILKPISDTTGIVPPTTDLVVGLVAESSNNNINNNNAAVAAAGDVAMGSSSTAHANSSSTTTTTAAAAVMDCDYRVFVYDNYATKTNATIPCSFVQQSQSPSPNNTNNYGNNKGGLTIRQDLMDTGIYICSPDVLGRFEDEFDYLDIAQDFIANSVAEEEEGLQTRIYAHVLTPSPSLLSSTSPTNDGSSIDCNRLYAARAMDFASYHAISQDLLQRWAYPVVPDSHVRTTTLLFLSSSSSSNKWTEQKQVVQQLYKLTIDHNAPRRLYHNQHHQHHHHHNKENMPWNSTHVTKYQYKESRHPTKVGRSSICQGPGMVGSHGSFREDCCILQSVVGNNVKVGNQCHIINSHLWDNVVVEDNVSIESSVIAMDCLIKSGAFIPRGCVIGKGCVIGTNVKLKPFTRITMVAEDEDDPFGYDDDFGDIAPTATGPSNSSSDDAVIDTALVGPDGKGHEWVPPGLDDDDEVEEEEGSDTDGEEKSQVEKLPKETWIQLQSIGATPTEYLQWRQKVQVLAATYQDQELDGFSDNEDDNDDFGFDGVTESEAFTAYTDGAFTFGEESSTPIVPLNTATFGVDANNVVGRQKGVDVVKEMTDICMEFDDSVFPMENLSIELNSYKFSQNASFSDCTTSATLAMLQKMDITPDLKDGKLVAILKSKLEGFWAALLRKMSVGIDEEIAILYGLEMAATGNTTALDRKSLDAISQKLQSGMTFRFVLQTMHDEEVLSEEAILKWAAERKEDETKESSSACVKLFQSQPIQDFLEWLEEESEDDDVNDADGSDDDSVMKHNID</sequence>
<dbReference type="InterPro" id="IPR051956">
    <property type="entry name" value="eIF2B_epsilon"/>
</dbReference>
<dbReference type="SMART" id="SM00515">
    <property type="entry name" value="eIF5C"/>
    <property type="match status" value="1"/>
</dbReference>
<organism evidence="4 5">
    <name type="scientific">Nitzschia inconspicua</name>
    <dbReference type="NCBI Taxonomy" id="303405"/>
    <lineage>
        <taxon>Eukaryota</taxon>
        <taxon>Sar</taxon>
        <taxon>Stramenopiles</taxon>
        <taxon>Ochrophyta</taxon>
        <taxon>Bacillariophyta</taxon>
        <taxon>Bacillariophyceae</taxon>
        <taxon>Bacillariophycidae</taxon>
        <taxon>Bacillariales</taxon>
        <taxon>Bacillariaceae</taxon>
        <taxon>Nitzschia</taxon>
    </lineage>
</organism>
<evidence type="ECO:0000256" key="1">
    <source>
        <dbReference type="ARBA" id="ARBA00022490"/>
    </source>
</evidence>
<feature type="domain" description="W2" evidence="3">
    <location>
        <begin position="789"/>
        <end position="982"/>
    </location>
</feature>
<dbReference type="InterPro" id="IPR056764">
    <property type="entry name" value="LbH_EIF2B3/5"/>
</dbReference>
<evidence type="ECO:0000259" key="3">
    <source>
        <dbReference type="PROSITE" id="PS51363"/>
    </source>
</evidence>
<dbReference type="PANTHER" id="PTHR45887:SF1">
    <property type="entry name" value="TRANSLATION INITIATION FACTOR EIF-2B SUBUNIT EPSILON"/>
    <property type="match status" value="1"/>
</dbReference>
<feature type="region of interest" description="Disordered" evidence="2">
    <location>
        <begin position="94"/>
        <end position="128"/>
    </location>
</feature>
<feature type="region of interest" description="Disordered" evidence="2">
    <location>
        <begin position="624"/>
        <end position="691"/>
    </location>
</feature>
<evidence type="ECO:0000256" key="2">
    <source>
        <dbReference type="SAM" id="MobiDB-lite"/>
    </source>
</evidence>
<protein>
    <submittedName>
        <fullName evidence="4">EIF4-gamma/eIF5/eIF2-epsilon domain containing protein</fullName>
    </submittedName>
</protein>
<dbReference type="PANTHER" id="PTHR45887">
    <property type="entry name" value="TRANSLATION INITIATION FACTOR EIF-2B SUBUNIT EPSILON"/>
    <property type="match status" value="1"/>
</dbReference>
<gene>
    <name evidence="4" type="ORF">IV203_027305</name>
</gene>
<feature type="region of interest" description="Disordered" evidence="2">
    <location>
        <begin position="974"/>
        <end position="998"/>
    </location>
</feature>
<feature type="compositionally biased region" description="Acidic residues" evidence="2">
    <location>
        <begin position="667"/>
        <end position="683"/>
    </location>
</feature>
<dbReference type="GO" id="GO:0031369">
    <property type="term" value="F:translation initiation factor binding"/>
    <property type="evidence" value="ECO:0007669"/>
    <property type="project" value="InterPro"/>
</dbReference>